<accession>A0A7C8NNM2</accession>
<comment type="caution">
    <text evidence="1">The sequence shown here is derived from an EMBL/GenBank/DDBJ whole genome shotgun (WGS) entry which is preliminary data.</text>
</comment>
<name>A0A7C8NNM2_ORBOL</name>
<evidence type="ECO:0000313" key="1">
    <source>
        <dbReference type="EMBL" id="KAF3113576.1"/>
    </source>
</evidence>
<proteinExistence type="predicted"/>
<reference evidence="1 2" key="1">
    <citation type="submission" date="2019-06" db="EMBL/GenBank/DDBJ databases">
        <authorList>
            <person name="Palmer J.M."/>
        </authorList>
    </citation>
    <scope>NUCLEOTIDE SEQUENCE [LARGE SCALE GENOMIC DNA]</scope>
    <source>
        <strain evidence="1 2">TWF102</strain>
    </source>
</reference>
<evidence type="ECO:0000313" key="2">
    <source>
        <dbReference type="Proteomes" id="UP000475325"/>
    </source>
</evidence>
<organism evidence="1 2">
    <name type="scientific">Orbilia oligospora</name>
    <name type="common">Nematode-trapping fungus</name>
    <name type="synonym">Arthrobotrys oligospora</name>
    <dbReference type="NCBI Taxonomy" id="2813651"/>
    <lineage>
        <taxon>Eukaryota</taxon>
        <taxon>Fungi</taxon>
        <taxon>Dikarya</taxon>
        <taxon>Ascomycota</taxon>
        <taxon>Pezizomycotina</taxon>
        <taxon>Orbiliomycetes</taxon>
        <taxon>Orbiliales</taxon>
        <taxon>Orbiliaceae</taxon>
        <taxon>Orbilia</taxon>
    </lineage>
</organism>
<dbReference type="EMBL" id="WIQW01000001">
    <property type="protein sequence ID" value="KAF3113576.1"/>
    <property type="molecule type" value="Genomic_DNA"/>
</dbReference>
<gene>
    <name evidence="1" type="ORF">TWF102_000231</name>
</gene>
<dbReference type="Proteomes" id="UP000475325">
    <property type="component" value="Unassembled WGS sequence"/>
</dbReference>
<protein>
    <submittedName>
        <fullName evidence="1">Uncharacterized protein</fullName>
    </submittedName>
</protein>
<dbReference type="AlphaFoldDB" id="A0A7C8NNM2"/>
<sequence>MASLNLLYIPDPYIFDTTRPLAIRLVGEWYNLYIQFTETVRAFVLNYESLNQIQEEGARSFFITIKTLLLQSLQRQKSLGAHPQKLPTDFYLEQSRYLSTRDQGVFGEVGKTISSYINNHNDIVSHAVWMELILAAIQSVEERQMKAVALLPWFIHHSSLTLVSFAKSASRPPWNWVVADPSLQRDSAQALLTAEEFSRALIYHAACIGTIIHRLKKNHHLSTANEALAINKKFVSDKYMLTDIPACYALLAQPKLPVAQVESVRRPPTTGLPSDLPYMKPICPCDIHKGRVGSGKTDSPLLWTDSNTEFSLLTGLDRVVKMNSNQKYDYLETIEAFHGFTVVQIRVFFAEGLDAFYKGYIWQLDLIEKLVGYPNLQHLTYLHLSGDGYLSIEECNANIGGIVSKLNHLLPSLNSLRNFCWDELSPCHGYRFESLVQPPKSLRTFELLQADCSPEVQGYSKIKTHETNPKGPPNQDDINNKFSNIIKQDALNYFHVHIMYRPQYQCKGIERRERAGFTWVDKAQTLMSIKRINWTCEWEWRKNIKNPSSKNPINFCVQNCKWERDETIVTGQMKRYLDFCTHRSVLQAYRAQ</sequence>